<proteinExistence type="predicted"/>
<reference evidence="2" key="1">
    <citation type="journal article" date="2019" name="Int. J. Syst. Evol. Microbiol.">
        <title>The Global Catalogue of Microorganisms (GCM) 10K type strain sequencing project: providing services to taxonomists for standard genome sequencing and annotation.</title>
        <authorList>
            <consortium name="The Broad Institute Genomics Platform"/>
            <consortium name="The Broad Institute Genome Sequencing Center for Infectious Disease"/>
            <person name="Wu L."/>
            <person name="Ma J."/>
        </authorList>
    </citation>
    <scope>NUCLEOTIDE SEQUENCE [LARGE SCALE GENOMIC DNA]</scope>
    <source>
        <strain evidence="2">JCM 18053</strain>
    </source>
</reference>
<protein>
    <submittedName>
        <fullName evidence="1">Uncharacterized protein</fullName>
    </submittedName>
</protein>
<sequence>MGKLDSETNHLLLHHLQHFFVAYLGRAKLQKFNVSTSNVAFFRLYATVFSFNLKGPEYVRERIVIALHEQPYHASLDTCMSNIG</sequence>
<comment type="caution">
    <text evidence="1">The sequence shown here is derived from an EMBL/GenBank/DDBJ whole genome shotgun (WGS) entry which is preliminary data.</text>
</comment>
<dbReference type="Proteomes" id="UP001499852">
    <property type="component" value="Unassembled WGS sequence"/>
</dbReference>
<organism evidence="1 2">
    <name type="scientific">Prosthecobacter algae</name>
    <dbReference type="NCBI Taxonomy" id="1144682"/>
    <lineage>
        <taxon>Bacteria</taxon>
        <taxon>Pseudomonadati</taxon>
        <taxon>Verrucomicrobiota</taxon>
        <taxon>Verrucomicrobiia</taxon>
        <taxon>Verrucomicrobiales</taxon>
        <taxon>Verrucomicrobiaceae</taxon>
        <taxon>Prosthecobacter</taxon>
    </lineage>
</organism>
<dbReference type="EMBL" id="BAABIA010000010">
    <property type="protein sequence ID" value="GAA5147212.1"/>
    <property type="molecule type" value="Genomic_DNA"/>
</dbReference>
<gene>
    <name evidence="1" type="ORF">GCM10023213_41470</name>
</gene>
<name>A0ABP9PMB2_9BACT</name>
<evidence type="ECO:0000313" key="1">
    <source>
        <dbReference type="EMBL" id="GAA5147212.1"/>
    </source>
</evidence>
<keyword evidence="2" id="KW-1185">Reference proteome</keyword>
<accession>A0ABP9PMB2</accession>
<evidence type="ECO:0000313" key="2">
    <source>
        <dbReference type="Proteomes" id="UP001499852"/>
    </source>
</evidence>